<evidence type="ECO:0000259" key="2">
    <source>
        <dbReference type="Pfam" id="PF04865"/>
    </source>
</evidence>
<dbReference type="InterPro" id="IPR006949">
    <property type="entry name" value="Barrel_Baseplate_J-like"/>
</dbReference>
<dbReference type="InterPro" id="IPR058531">
    <property type="entry name" value="Baseplate_J_M"/>
</dbReference>
<reference evidence="5" key="1">
    <citation type="submission" date="2020-10" db="EMBL/GenBank/DDBJ databases">
        <authorList>
            <person name="Gilroy R."/>
        </authorList>
    </citation>
    <scope>NUCLEOTIDE SEQUENCE</scope>
    <source>
        <strain evidence="5">ChiSxjej2B14-8506</strain>
    </source>
</reference>
<accession>A0A9D1LPY7</accession>
<dbReference type="InterPro" id="IPR052399">
    <property type="entry name" value="Phage_Baseplate_Assmbl_Protein"/>
</dbReference>
<dbReference type="Proteomes" id="UP000824123">
    <property type="component" value="Unassembled WGS sequence"/>
</dbReference>
<dbReference type="EMBL" id="DVNK01000008">
    <property type="protein sequence ID" value="HIU45852.1"/>
    <property type="molecule type" value="Genomic_DNA"/>
</dbReference>
<dbReference type="PANTHER" id="PTHR37829">
    <property type="entry name" value="PHAGE-LIKE ELEMENT PBSX PROTEIN XKDT"/>
    <property type="match status" value="1"/>
</dbReference>
<feature type="domain" description="Baseplate protein J-like barrel" evidence="2">
    <location>
        <begin position="97"/>
        <end position="182"/>
    </location>
</feature>
<dbReference type="PANTHER" id="PTHR37829:SF3">
    <property type="entry name" value="PROTEIN JAYE-RELATED"/>
    <property type="match status" value="1"/>
</dbReference>
<evidence type="ECO:0000313" key="6">
    <source>
        <dbReference type="Proteomes" id="UP000824123"/>
    </source>
</evidence>
<dbReference type="Pfam" id="PF26079">
    <property type="entry name" value="Baseplate_J_C"/>
    <property type="match status" value="1"/>
</dbReference>
<proteinExistence type="inferred from homology"/>
<gene>
    <name evidence="5" type="ORF">IAC59_01165</name>
</gene>
<evidence type="ECO:0000313" key="5">
    <source>
        <dbReference type="EMBL" id="HIU45852.1"/>
    </source>
</evidence>
<comment type="similarity">
    <text evidence="1">Belongs to the Mu gp47/PBSX XkdT family.</text>
</comment>
<dbReference type="Pfam" id="PF26078">
    <property type="entry name" value="Baseplate_J_M"/>
    <property type="match status" value="1"/>
</dbReference>
<comment type="caution">
    <text evidence="5">The sequence shown here is derived from an EMBL/GenBank/DDBJ whole genome shotgun (WGS) entry which is preliminary data.</text>
</comment>
<sequence length="373" mass="39593">MAEIVEFTLPEFLEGQDADRIHAGMLKQVPDEFDKSEGGFVWDMTYPTAIEKAQIAQYLIPEALRAMFPMWAQGQMLDMHAANRGMERKAEQTAHVQVVFTGTEGAKAPRGTVVSTLPASDEQSIAFTTLEDCTISDGEARVEAEALTAGLTGNVAAGSICRLDAPVSGITSVNNPQAAQGGVDEESDELLRQRIVEFDAVQGRNFVGSIADYRRWALEVGGVGGAKVLQATDDSGIVTIIITDATGGSASDELCQAVSDHIMRPDSPQNRLAPINASVNVTTPQPLAIAVSAQVTLDGVELDAVRQALVDSLGEYFADIDDGVVRLTRVGALLSAVEGVVDYASLKLNDAAQNIALTDMQLPMTGLDDVTLT</sequence>
<dbReference type="InterPro" id="IPR058530">
    <property type="entry name" value="Baseplate_J-like_C"/>
</dbReference>
<dbReference type="Pfam" id="PF04865">
    <property type="entry name" value="Baseplate_J"/>
    <property type="match status" value="1"/>
</dbReference>
<organism evidence="5 6">
    <name type="scientific">Candidatus Fimadaptatus faecigallinarum</name>
    <dbReference type="NCBI Taxonomy" id="2840814"/>
    <lineage>
        <taxon>Bacteria</taxon>
        <taxon>Bacillati</taxon>
        <taxon>Bacillota</taxon>
        <taxon>Clostridia</taxon>
        <taxon>Eubacteriales</taxon>
        <taxon>Candidatus Fimadaptatus</taxon>
    </lineage>
</organism>
<reference evidence="5" key="2">
    <citation type="journal article" date="2021" name="PeerJ">
        <title>Extensive microbial diversity within the chicken gut microbiome revealed by metagenomics and culture.</title>
        <authorList>
            <person name="Gilroy R."/>
            <person name="Ravi A."/>
            <person name="Getino M."/>
            <person name="Pursley I."/>
            <person name="Horton D.L."/>
            <person name="Alikhan N.F."/>
            <person name="Baker D."/>
            <person name="Gharbi K."/>
            <person name="Hall N."/>
            <person name="Watson M."/>
            <person name="Adriaenssens E.M."/>
            <person name="Foster-Nyarko E."/>
            <person name="Jarju S."/>
            <person name="Secka A."/>
            <person name="Antonio M."/>
            <person name="Oren A."/>
            <person name="Chaudhuri R.R."/>
            <person name="La Ragione R."/>
            <person name="Hildebrand F."/>
            <person name="Pallen M.J."/>
        </authorList>
    </citation>
    <scope>NUCLEOTIDE SEQUENCE</scope>
    <source>
        <strain evidence="5">ChiSxjej2B14-8506</strain>
    </source>
</reference>
<feature type="domain" description="Baseplate J-like central" evidence="3">
    <location>
        <begin position="207"/>
        <end position="282"/>
    </location>
</feature>
<name>A0A9D1LPY7_9FIRM</name>
<feature type="domain" description="Baseplate J-like C-terminal" evidence="4">
    <location>
        <begin position="289"/>
        <end position="366"/>
    </location>
</feature>
<dbReference type="AlphaFoldDB" id="A0A9D1LPY7"/>
<protein>
    <submittedName>
        <fullName evidence="5">Baseplate J/gp47 family protein</fullName>
    </submittedName>
</protein>
<evidence type="ECO:0000259" key="3">
    <source>
        <dbReference type="Pfam" id="PF26078"/>
    </source>
</evidence>
<evidence type="ECO:0000256" key="1">
    <source>
        <dbReference type="ARBA" id="ARBA00038087"/>
    </source>
</evidence>
<evidence type="ECO:0000259" key="4">
    <source>
        <dbReference type="Pfam" id="PF26079"/>
    </source>
</evidence>